<dbReference type="NCBIfam" id="TIGR00464">
    <property type="entry name" value="gltX_bact"/>
    <property type="match status" value="1"/>
</dbReference>
<keyword evidence="3 7" id="KW-0547">Nucleotide-binding</keyword>
<dbReference type="GO" id="GO:0004818">
    <property type="term" value="F:glutamate-tRNA ligase activity"/>
    <property type="evidence" value="ECO:0007669"/>
    <property type="project" value="UniProtKB-EC"/>
</dbReference>
<dbReference type="InterPro" id="IPR014729">
    <property type="entry name" value="Rossmann-like_a/b/a_fold"/>
</dbReference>
<dbReference type="InterPro" id="IPR008925">
    <property type="entry name" value="aa_tRNA-synth_I_cd-bd_sf"/>
</dbReference>
<keyword evidence="2 7" id="KW-0436">Ligase</keyword>
<proteinExistence type="inferred from homology"/>
<dbReference type="InterPro" id="IPR049940">
    <property type="entry name" value="GluQ/Sye"/>
</dbReference>
<dbReference type="PANTHER" id="PTHR43311:SF2">
    <property type="entry name" value="GLUTAMATE--TRNA LIGASE, MITOCHONDRIAL-RELATED"/>
    <property type="match status" value="1"/>
</dbReference>
<accession>A0A931WPN6</accession>
<evidence type="ECO:0000313" key="11">
    <source>
        <dbReference type="EMBL" id="MBI2096926.1"/>
    </source>
</evidence>
<evidence type="ECO:0000256" key="1">
    <source>
        <dbReference type="ARBA" id="ARBA00007894"/>
    </source>
</evidence>
<evidence type="ECO:0000256" key="8">
    <source>
        <dbReference type="SAM" id="MobiDB-lite"/>
    </source>
</evidence>
<dbReference type="EC" id="6.1.1.17" evidence="11"/>
<feature type="region of interest" description="Disordered" evidence="8">
    <location>
        <begin position="1"/>
        <end position="22"/>
    </location>
</feature>
<keyword evidence="4 7" id="KW-0067">ATP-binding</keyword>
<dbReference type="SUPFAM" id="SSF52374">
    <property type="entry name" value="Nucleotidylyl transferase"/>
    <property type="match status" value="1"/>
</dbReference>
<evidence type="ECO:0000259" key="10">
    <source>
        <dbReference type="Pfam" id="PF19269"/>
    </source>
</evidence>
<dbReference type="PANTHER" id="PTHR43311">
    <property type="entry name" value="GLUTAMATE--TRNA LIGASE"/>
    <property type="match status" value="1"/>
</dbReference>
<dbReference type="Gene3D" id="1.10.8.70">
    <property type="entry name" value="Glutamate-tRNA synthetase, class I, anticodon-binding domain 1"/>
    <property type="match status" value="1"/>
</dbReference>
<name>A0A931WPN6_9BACT</name>
<dbReference type="AlphaFoldDB" id="A0A931WPN6"/>
<dbReference type="Pfam" id="PF19269">
    <property type="entry name" value="Anticodon_2"/>
    <property type="match status" value="1"/>
</dbReference>
<evidence type="ECO:0000313" key="12">
    <source>
        <dbReference type="Proteomes" id="UP000724148"/>
    </source>
</evidence>
<feature type="domain" description="Glutamyl/glutaminyl-tRNA synthetase class Ib catalytic" evidence="9">
    <location>
        <begin position="6"/>
        <end position="191"/>
    </location>
</feature>
<comment type="caution">
    <text evidence="11">The sequence shown here is derived from an EMBL/GenBank/DDBJ whole genome shotgun (WGS) entry which is preliminary data.</text>
</comment>
<evidence type="ECO:0000256" key="2">
    <source>
        <dbReference type="ARBA" id="ARBA00022598"/>
    </source>
</evidence>
<dbReference type="GO" id="GO:0005829">
    <property type="term" value="C:cytosol"/>
    <property type="evidence" value="ECO:0007669"/>
    <property type="project" value="TreeGrafter"/>
</dbReference>
<organism evidence="11 12">
    <name type="scientific">Candidatus Sungiibacteriota bacterium</name>
    <dbReference type="NCBI Taxonomy" id="2750080"/>
    <lineage>
        <taxon>Bacteria</taxon>
        <taxon>Candidatus Sungiibacteriota</taxon>
    </lineage>
</organism>
<dbReference type="Proteomes" id="UP000724148">
    <property type="component" value="Unassembled WGS sequence"/>
</dbReference>
<dbReference type="InterPro" id="IPR004527">
    <property type="entry name" value="Glu-tRNA-ligase_bac/mito"/>
</dbReference>
<dbReference type="GO" id="GO:0000049">
    <property type="term" value="F:tRNA binding"/>
    <property type="evidence" value="ECO:0007669"/>
    <property type="project" value="InterPro"/>
</dbReference>
<dbReference type="GO" id="GO:0006424">
    <property type="term" value="P:glutamyl-tRNA aminoacylation"/>
    <property type="evidence" value="ECO:0007669"/>
    <property type="project" value="InterPro"/>
</dbReference>
<dbReference type="GO" id="GO:0005524">
    <property type="term" value="F:ATP binding"/>
    <property type="evidence" value="ECO:0007669"/>
    <property type="project" value="UniProtKB-KW"/>
</dbReference>
<comment type="similarity">
    <text evidence="1">Belongs to the class-I aminoacyl-tRNA synthetase family. Glutamate--tRNA ligase type 1 subfamily.</text>
</comment>
<dbReference type="InterPro" id="IPR045462">
    <property type="entry name" value="aa-tRNA-synth_I_cd-bd"/>
</dbReference>
<keyword evidence="5 7" id="KW-0648">Protein biosynthesis</keyword>
<keyword evidence="6 7" id="KW-0030">Aminoacyl-tRNA synthetase</keyword>
<evidence type="ECO:0000256" key="3">
    <source>
        <dbReference type="ARBA" id="ARBA00022741"/>
    </source>
</evidence>
<protein>
    <submittedName>
        <fullName evidence="11">Glutamate--tRNA ligase</fullName>
        <ecNumber evidence="11">6.1.1.17</ecNumber>
    </submittedName>
</protein>
<evidence type="ECO:0000256" key="6">
    <source>
        <dbReference type="ARBA" id="ARBA00023146"/>
    </source>
</evidence>
<gene>
    <name evidence="11" type="primary">gltX</name>
    <name evidence="11" type="ORF">HYT40_02105</name>
</gene>
<dbReference type="SUPFAM" id="SSF48163">
    <property type="entry name" value="An anticodon-binding domain of class I aminoacyl-tRNA synthetases"/>
    <property type="match status" value="1"/>
</dbReference>
<dbReference type="Gene3D" id="3.40.50.620">
    <property type="entry name" value="HUPs"/>
    <property type="match status" value="1"/>
</dbReference>
<reference evidence="11" key="1">
    <citation type="submission" date="2020-07" db="EMBL/GenBank/DDBJ databases">
        <title>Huge and variable diversity of episymbiotic CPR bacteria and DPANN archaea in groundwater ecosystems.</title>
        <authorList>
            <person name="He C.Y."/>
            <person name="Keren R."/>
            <person name="Whittaker M."/>
            <person name="Farag I.F."/>
            <person name="Doudna J."/>
            <person name="Cate J.H.D."/>
            <person name="Banfield J.F."/>
        </authorList>
    </citation>
    <scope>NUCLEOTIDE SEQUENCE</scope>
    <source>
        <strain evidence="11">NC_groundwater_193_Ag_S-0.1um_51_7</strain>
    </source>
</reference>
<dbReference type="InterPro" id="IPR020752">
    <property type="entry name" value="Glu-tRNA-synth_I_codon-bd_sub1"/>
</dbReference>
<evidence type="ECO:0000256" key="4">
    <source>
        <dbReference type="ARBA" id="ARBA00022840"/>
    </source>
</evidence>
<feature type="domain" description="Aminoacyl-tRNA synthetase class I anticodon-binding" evidence="10">
    <location>
        <begin position="205"/>
        <end position="346"/>
    </location>
</feature>
<evidence type="ECO:0000256" key="7">
    <source>
        <dbReference type="RuleBase" id="RU363037"/>
    </source>
</evidence>
<dbReference type="Pfam" id="PF00749">
    <property type="entry name" value="tRNA-synt_1c"/>
    <property type="match status" value="1"/>
</dbReference>
<dbReference type="InterPro" id="IPR020058">
    <property type="entry name" value="Glu/Gln-tRNA-synth_Ib_cat-dom"/>
</dbReference>
<dbReference type="EMBL" id="JACOZA010000055">
    <property type="protein sequence ID" value="MBI2096926.1"/>
    <property type="molecule type" value="Genomic_DNA"/>
</dbReference>
<feature type="non-terminal residue" evidence="11">
    <location>
        <position position="1"/>
    </location>
</feature>
<dbReference type="InterPro" id="IPR020751">
    <property type="entry name" value="aa-tRNA-synth_I_codon-bd_sub2"/>
</dbReference>
<sequence>QGLPPKYGGHCRNLSEPPKGKEPQVIRFKMPEVKVEFKDVIRGTVAFDASLFGDIAIAKDIKSPFHHLAVVVDDEEMRVSHVIRGEDLLSNTPRQILLQRALGFREPTYAHLPLILNADRSKLSKRFAETSLLDYKRQGYLPEAVVNFCAFLGWHPKGDREVFSPDELIGEFDLKRVQKAGAVFDVKKLEWLQKKHLEKLSDKEIVNKLRPVLEAAGITTTTKAFLTNVVSVERERITTFGDFADTAGFFFQLPEYQPTLLAWQKEDLSKVKIVLEKTAKILDGLEEFKKNTIGEALAPLIEQEGRGSVFWPLRAALSGLPASPDPMEIAEILGKKEVLRRLGIAIEKLRNV</sequence>
<dbReference type="Gene3D" id="1.10.10.350">
    <property type="match status" value="1"/>
</dbReference>
<evidence type="ECO:0000256" key="5">
    <source>
        <dbReference type="ARBA" id="ARBA00022917"/>
    </source>
</evidence>
<evidence type="ECO:0000259" key="9">
    <source>
        <dbReference type="Pfam" id="PF00749"/>
    </source>
</evidence>